<proteinExistence type="predicted"/>
<reference evidence="1 2" key="1">
    <citation type="journal article" date="2012" name="J. Bacteriol.">
        <title>Complete Genome Sequence of the Naphthalene-Degrading Pseudomonas putida Strain ND6.</title>
        <authorList>
            <person name="Li S."/>
            <person name="Zhao H."/>
            <person name="Li Y."/>
            <person name="Niu S."/>
            <person name="Cai B."/>
        </authorList>
    </citation>
    <scope>NUCLEOTIDE SEQUENCE [LARGE SCALE GENOMIC DNA]</scope>
    <source>
        <strain evidence="1 2">ND6</strain>
    </source>
</reference>
<dbReference type="Proteomes" id="UP000005268">
    <property type="component" value="Chromosome"/>
</dbReference>
<dbReference type="KEGG" id="ppi:YSA_03547"/>
<evidence type="ECO:0000313" key="1">
    <source>
        <dbReference type="EMBL" id="AFK68687.1"/>
    </source>
</evidence>
<accession>I3UT66</accession>
<dbReference type="AlphaFoldDB" id="I3UT66"/>
<organism evidence="1 2">
    <name type="scientific">Pseudomonas putida ND6</name>
    <dbReference type="NCBI Taxonomy" id="231023"/>
    <lineage>
        <taxon>Bacteria</taxon>
        <taxon>Pseudomonadati</taxon>
        <taxon>Pseudomonadota</taxon>
        <taxon>Gammaproteobacteria</taxon>
        <taxon>Pseudomonadales</taxon>
        <taxon>Pseudomonadaceae</taxon>
        <taxon>Pseudomonas</taxon>
    </lineage>
</organism>
<protein>
    <submittedName>
        <fullName evidence="1">Uncharacterized protein</fullName>
    </submittedName>
</protein>
<gene>
    <name evidence="1" type="ORF">YSA_03547</name>
</gene>
<dbReference type="HOGENOM" id="CLU_3139720_0_0_6"/>
<sequence length="49" mass="5575">MNLFKIHSFNLTGIKAKCRQHGRRNAKELVPIAIQFFVTSSLSLLQDTT</sequence>
<evidence type="ECO:0000313" key="2">
    <source>
        <dbReference type="Proteomes" id="UP000005268"/>
    </source>
</evidence>
<dbReference type="EMBL" id="CP003588">
    <property type="protein sequence ID" value="AFK68687.1"/>
    <property type="molecule type" value="Genomic_DNA"/>
</dbReference>
<name>I3UT66_PSEPU</name>